<evidence type="ECO:0000256" key="5">
    <source>
        <dbReference type="ARBA" id="ARBA00022692"/>
    </source>
</evidence>
<dbReference type="InterPro" id="IPR027246">
    <property type="entry name" value="Porin_Euk/Tom40"/>
</dbReference>
<evidence type="ECO:0000313" key="11">
    <source>
        <dbReference type="EMBL" id="CEO94960.1"/>
    </source>
</evidence>
<dbReference type="EMBL" id="OVEO01000002">
    <property type="protein sequence ID" value="SPQ94291.1"/>
    <property type="molecule type" value="Genomic_DNA"/>
</dbReference>
<keyword evidence="6" id="KW-1000">Mitochondrion outer membrane</keyword>
<feature type="region of interest" description="Disordered" evidence="10">
    <location>
        <begin position="29"/>
        <end position="90"/>
    </location>
</feature>
<evidence type="ECO:0000256" key="10">
    <source>
        <dbReference type="SAM" id="MobiDB-lite"/>
    </source>
</evidence>
<name>A0A0G4IIM5_PLABS</name>
<evidence type="ECO:0000256" key="4">
    <source>
        <dbReference type="ARBA" id="ARBA00022452"/>
    </source>
</evidence>
<dbReference type="PANTHER" id="PTHR10802">
    <property type="entry name" value="MITOCHONDRIAL IMPORT RECEPTOR SUBUNIT TOM40"/>
    <property type="match status" value="1"/>
</dbReference>
<keyword evidence="9" id="KW-0472">Membrane</keyword>
<keyword evidence="5" id="KW-0812">Transmembrane</keyword>
<dbReference type="Proteomes" id="UP000039324">
    <property type="component" value="Unassembled WGS sequence"/>
</dbReference>
<dbReference type="Gene3D" id="2.40.160.10">
    <property type="entry name" value="Porin"/>
    <property type="match status" value="1"/>
</dbReference>
<dbReference type="AlphaFoldDB" id="A0A0G4IIM5"/>
<evidence type="ECO:0000256" key="9">
    <source>
        <dbReference type="ARBA" id="ARBA00023136"/>
    </source>
</evidence>
<comment type="subcellular location">
    <subcellularLocation>
        <location evidence="1">Mitochondrion outer membrane</location>
        <topology evidence="1">Multi-pass membrane protein</topology>
    </subcellularLocation>
</comment>
<dbReference type="OrthoDB" id="19656at2759"/>
<keyword evidence="13" id="KW-1185">Reference proteome</keyword>
<evidence type="ECO:0000256" key="2">
    <source>
        <dbReference type="ARBA" id="ARBA00010510"/>
    </source>
</evidence>
<reference evidence="11 13" key="1">
    <citation type="submission" date="2015-02" db="EMBL/GenBank/DDBJ databases">
        <authorList>
            <person name="Chooi Y.-H."/>
        </authorList>
    </citation>
    <scope>NUCLEOTIDE SEQUENCE [LARGE SCALE GENOMIC DNA]</scope>
    <source>
        <strain evidence="11">E3</strain>
    </source>
</reference>
<feature type="compositionally biased region" description="Basic and acidic residues" evidence="10">
    <location>
        <begin position="54"/>
        <end position="65"/>
    </location>
</feature>
<keyword evidence="3" id="KW-0813">Transport</keyword>
<evidence type="ECO:0000313" key="13">
    <source>
        <dbReference type="Proteomes" id="UP000039324"/>
    </source>
</evidence>
<evidence type="ECO:0000256" key="3">
    <source>
        <dbReference type="ARBA" id="ARBA00022448"/>
    </source>
</evidence>
<keyword evidence="8 12" id="KW-0496">Mitochondrion</keyword>
<dbReference type="Pfam" id="PF01459">
    <property type="entry name" value="Porin_3"/>
    <property type="match status" value="1"/>
</dbReference>
<proteinExistence type="inferred from homology"/>
<dbReference type="GO" id="GO:0030150">
    <property type="term" value="P:protein import into mitochondrial matrix"/>
    <property type="evidence" value="ECO:0007669"/>
    <property type="project" value="InterPro"/>
</dbReference>
<evidence type="ECO:0000256" key="6">
    <source>
        <dbReference type="ARBA" id="ARBA00022787"/>
    </source>
</evidence>
<dbReference type="InterPro" id="IPR037930">
    <property type="entry name" value="Tom40"/>
</dbReference>
<dbReference type="OMA" id="GFMMHIA"/>
<evidence type="ECO:0000256" key="1">
    <source>
        <dbReference type="ARBA" id="ARBA00004374"/>
    </source>
</evidence>
<dbReference type="STRING" id="37360.A0A0G4IIM5"/>
<dbReference type="InterPro" id="IPR023614">
    <property type="entry name" value="Porin_dom_sf"/>
</dbReference>
<dbReference type="Proteomes" id="UP000290189">
    <property type="component" value="Unassembled WGS sequence"/>
</dbReference>
<reference evidence="12 14" key="2">
    <citation type="submission" date="2018-03" db="EMBL/GenBank/DDBJ databases">
        <authorList>
            <person name="Fogelqvist J."/>
        </authorList>
    </citation>
    <scope>NUCLEOTIDE SEQUENCE [LARGE SCALE GENOMIC DNA]</scope>
</reference>
<evidence type="ECO:0000256" key="7">
    <source>
        <dbReference type="ARBA" id="ARBA00022927"/>
    </source>
</evidence>
<evidence type="ECO:0000313" key="12">
    <source>
        <dbReference type="EMBL" id="SPQ94291.1"/>
    </source>
</evidence>
<keyword evidence="7" id="KW-0653">Protein transport</keyword>
<evidence type="ECO:0000313" key="14">
    <source>
        <dbReference type="Proteomes" id="UP000290189"/>
    </source>
</evidence>
<dbReference type="CDD" id="cd07305">
    <property type="entry name" value="Porin3_Tom40"/>
    <property type="match status" value="1"/>
</dbReference>
<comment type="similarity">
    <text evidence="2">Belongs to the Tom40 family.</text>
</comment>
<sequence length="360" mass="39727">MESLYDSVASLFRTAPSITADAAVDRTDRVAVEKPRASPESARQGKGNADDLAELARQEAAAERARRSRELRRTQLQATPLPNPGKMDDLTKENQDVLSVPTYDGVRVEYHKPVVNARDKSLTYSHLLWLGPAHLQGGSSYEFATQLNMTNCTLMAQLDTSGMLNGRYHHQWTPSLLSKVQFAVAPAAKRQFDMALVEMDYSGSDYSANLKCSHDGMVVGSYLQSLSSTVSTGIECLFHPADYSLHSRYVGRFDNKSGGDNFCVSLLDQGTFNLSYTRRVSPRLTLASDFKFDPNNRESTAKVGYKWSLRQAQFRGAIDSNGVVSGALDETISPMMRFSVNGEIDHFANTYKFGFGVSVG</sequence>
<dbReference type="GO" id="GO:0005741">
    <property type="term" value="C:mitochondrial outer membrane"/>
    <property type="evidence" value="ECO:0007669"/>
    <property type="project" value="UniProtKB-SubCell"/>
</dbReference>
<evidence type="ECO:0008006" key="15">
    <source>
        <dbReference type="Google" id="ProtNLM"/>
    </source>
</evidence>
<organism evidence="11 13">
    <name type="scientific">Plasmodiophora brassicae</name>
    <name type="common">Clubroot disease agent</name>
    <dbReference type="NCBI Taxonomy" id="37360"/>
    <lineage>
        <taxon>Eukaryota</taxon>
        <taxon>Sar</taxon>
        <taxon>Rhizaria</taxon>
        <taxon>Endomyxa</taxon>
        <taxon>Phytomyxea</taxon>
        <taxon>Plasmodiophorida</taxon>
        <taxon>Plasmodiophoridae</taxon>
        <taxon>Plasmodiophora</taxon>
    </lineage>
</organism>
<accession>A0A0G4IIM5</accession>
<dbReference type="EMBL" id="CDSF01000002">
    <property type="protein sequence ID" value="CEO94960.1"/>
    <property type="molecule type" value="Genomic_DNA"/>
</dbReference>
<keyword evidence="4" id="KW-1134">Transmembrane beta strand</keyword>
<protein>
    <recommendedName>
        <fullName evidence="15">Mitochondrial import receptor subunit TOM40</fullName>
    </recommendedName>
</protein>
<dbReference type="GO" id="GO:0008320">
    <property type="term" value="F:protein transmembrane transporter activity"/>
    <property type="evidence" value="ECO:0007669"/>
    <property type="project" value="InterPro"/>
</dbReference>
<evidence type="ECO:0000256" key="8">
    <source>
        <dbReference type="ARBA" id="ARBA00023128"/>
    </source>
</evidence>
<gene>
    <name evidence="11" type="ORF">PBRA_003773</name>
    <name evidence="12" type="ORF">PLBR_LOCUS1506</name>
</gene>
<geneLocation type="mitochondrion" evidence="12"/>